<protein>
    <submittedName>
        <fullName evidence="1">Uncharacterized protein</fullName>
    </submittedName>
</protein>
<dbReference type="AlphaFoldDB" id="F0QRG9"/>
<dbReference type="RefSeq" id="WP_013609943.1">
    <property type="nucleotide sequence ID" value="NC_015155.1"/>
</dbReference>
<dbReference type="STRING" id="768700.MSU_0556"/>
<proteinExistence type="predicted"/>
<dbReference type="HOGENOM" id="CLU_2974600_0_0_14"/>
<name>F0QRG9_MYCSL</name>
<evidence type="ECO:0000313" key="1">
    <source>
        <dbReference type="EMBL" id="ADX98089.1"/>
    </source>
</evidence>
<accession>F0QRG9</accession>
<organism evidence="1 2">
    <name type="scientific">Mycoplasma suis (strain Illinois)</name>
    <dbReference type="NCBI Taxonomy" id="768700"/>
    <lineage>
        <taxon>Bacteria</taxon>
        <taxon>Bacillati</taxon>
        <taxon>Mycoplasmatota</taxon>
        <taxon>Mollicutes</taxon>
        <taxon>Mycoplasmataceae</taxon>
        <taxon>Mycoplasma</taxon>
    </lineage>
</organism>
<dbReference type="EMBL" id="CP002525">
    <property type="protein sequence ID" value="ADX98089.1"/>
    <property type="molecule type" value="Genomic_DNA"/>
</dbReference>
<dbReference type="Proteomes" id="UP000007484">
    <property type="component" value="Chromosome"/>
</dbReference>
<reference evidence="1 2" key="1">
    <citation type="journal article" date="2011" name="J. Bacteriol.">
        <title>Complete genome sequences of two hemotropic Mycoplasmas, Mycoplasma haemofelis strain Ohio2 and Mycoplasma suis strain Illinois.</title>
        <authorList>
            <person name="Messick J.B."/>
            <person name="Santos A.P."/>
            <person name="Guimaraes A.M."/>
        </authorList>
    </citation>
    <scope>NUCLEOTIDE SEQUENCE [LARGE SCALE GENOMIC DNA]</scope>
    <source>
        <strain evidence="1 2">Illinois</strain>
    </source>
</reference>
<keyword evidence="2" id="KW-1185">Reference proteome</keyword>
<gene>
    <name evidence="1" type="ordered locus">MSU_0556</name>
</gene>
<evidence type="ECO:0000313" key="2">
    <source>
        <dbReference type="Proteomes" id="UP000007484"/>
    </source>
</evidence>
<dbReference type="KEGG" id="mss:MSU_0556"/>
<sequence>MLGWTKLLLLITPVVAVVGTGYGTEVVWKKYQKEKAKRERLEYLKKFNFDGKYDMITF</sequence>